<feature type="region of interest" description="Disordered" evidence="1">
    <location>
        <begin position="102"/>
        <end position="183"/>
    </location>
</feature>
<evidence type="ECO:0000256" key="1">
    <source>
        <dbReference type="SAM" id="MobiDB-lite"/>
    </source>
</evidence>
<accession>A0A2A2KV41</accession>
<reference evidence="2 3" key="1">
    <citation type="journal article" date="2017" name="Curr. Biol.">
        <title>Genome architecture and evolution of a unichromosomal asexual nematode.</title>
        <authorList>
            <person name="Fradin H."/>
            <person name="Zegar C."/>
            <person name="Gutwein M."/>
            <person name="Lucas J."/>
            <person name="Kovtun M."/>
            <person name="Corcoran D."/>
            <person name="Baugh L.R."/>
            <person name="Kiontke K."/>
            <person name="Gunsalus K."/>
            <person name="Fitch D.H."/>
            <person name="Piano F."/>
        </authorList>
    </citation>
    <scope>NUCLEOTIDE SEQUENCE [LARGE SCALE GENOMIC DNA]</scope>
    <source>
        <strain evidence="2">PF1309</strain>
    </source>
</reference>
<sequence>MLFTSGLRKAVDAAAAYDPLQAAVNATAEETARLLAEKRKKQMIRRHTCSTLKPDASVSLSTRNVTFSITESVESSPAPCRHYRDKLSAPVSLAGSSYASSAAGLNKQPSAGSTQFDDWGSGSFAPPSHSSQPQPPAFVPPSHTLAQHAASSAPSLGGLPSQTTSNAGDDFDDEWTDEDEEQNVSSSAFMHILGGGNVCDMTALFLKIPYKQAELRLGKFTPKTSFLK</sequence>
<dbReference type="AlphaFoldDB" id="A0A2A2KV41"/>
<evidence type="ECO:0000313" key="2">
    <source>
        <dbReference type="EMBL" id="PAV77811.1"/>
    </source>
</evidence>
<proteinExistence type="predicted"/>
<comment type="caution">
    <text evidence="2">The sequence shown here is derived from an EMBL/GenBank/DDBJ whole genome shotgun (WGS) entry which is preliminary data.</text>
</comment>
<dbReference type="STRING" id="2018661.A0A2A2KV41"/>
<evidence type="ECO:0000313" key="3">
    <source>
        <dbReference type="Proteomes" id="UP000218231"/>
    </source>
</evidence>
<dbReference type="Proteomes" id="UP000218231">
    <property type="component" value="Unassembled WGS sequence"/>
</dbReference>
<organism evidence="2 3">
    <name type="scientific">Diploscapter pachys</name>
    <dbReference type="NCBI Taxonomy" id="2018661"/>
    <lineage>
        <taxon>Eukaryota</taxon>
        <taxon>Metazoa</taxon>
        <taxon>Ecdysozoa</taxon>
        <taxon>Nematoda</taxon>
        <taxon>Chromadorea</taxon>
        <taxon>Rhabditida</taxon>
        <taxon>Rhabditina</taxon>
        <taxon>Rhabditomorpha</taxon>
        <taxon>Rhabditoidea</taxon>
        <taxon>Rhabditidae</taxon>
        <taxon>Diploscapter</taxon>
    </lineage>
</organism>
<protein>
    <submittedName>
        <fullName evidence="2">Uncharacterized protein</fullName>
    </submittedName>
</protein>
<feature type="compositionally biased region" description="Acidic residues" evidence="1">
    <location>
        <begin position="169"/>
        <end position="182"/>
    </location>
</feature>
<feature type="compositionally biased region" description="Low complexity" evidence="1">
    <location>
        <begin position="123"/>
        <end position="132"/>
    </location>
</feature>
<feature type="compositionally biased region" description="Polar residues" evidence="1">
    <location>
        <begin position="107"/>
        <end position="116"/>
    </location>
</feature>
<dbReference type="EMBL" id="LIAE01007654">
    <property type="protein sequence ID" value="PAV77811.1"/>
    <property type="molecule type" value="Genomic_DNA"/>
</dbReference>
<feature type="compositionally biased region" description="Polar residues" evidence="1">
    <location>
        <begin position="149"/>
        <end position="167"/>
    </location>
</feature>
<keyword evidence="3" id="KW-1185">Reference proteome</keyword>
<name>A0A2A2KV41_9BILA</name>
<gene>
    <name evidence="2" type="ORF">WR25_01367</name>
</gene>